<dbReference type="Pfam" id="PF05433">
    <property type="entry name" value="Rick_17kDa_Anti"/>
    <property type="match status" value="1"/>
</dbReference>
<dbReference type="EMBL" id="PEKC01000015">
    <property type="protein sequence ID" value="PII36580.1"/>
    <property type="molecule type" value="Genomic_DNA"/>
</dbReference>
<dbReference type="GO" id="GO:0019867">
    <property type="term" value="C:outer membrane"/>
    <property type="evidence" value="ECO:0007669"/>
    <property type="project" value="InterPro"/>
</dbReference>
<reference evidence="2" key="1">
    <citation type="submission" date="2017-10" db="EMBL/GenBank/DDBJ databases">
        <title>Chryseobacterium sp. B5 is a hydrocarbonoclastic and plant growth promoting bacterium.</title>
        <authorList>
            <person name="Thijs S."/>
            <person name="Gkorezis P."/>
            <person name="Van Hamme J."/>
        </authorList>
    </citation>
    <scope>NUCLEOTIDE SEQUENCE</scope>
    <source>
        <strain evidence="2">B5</strain>
    </source>
</reference>
<evidence type="ECO:0000313" key="2">
    <source>
        <dbReference type="EMBL" id="PII36580.1"/>
    </source>
</evidence>
<protein>
    <submittedName>
        <fullName evidence="2">Glycine zipper 2TM domain-containing protein</fullName>
    </submittedName>
</protein>
<evidence type="ECO:0000259" key="1">
    <source>
        <dbReference type="Pfam" id="PF05433"/>
    </source>
</evidence>
<dbReference type="InterPro" id="IPR008816">
    <property type="entry name" value="Gly_zipper_2TM_dom"/>
</dbReference>
<accession>A0A2G7T9K6</accession>
<dbReference type="AlphaFoldDB" id="A0A2G7T9K6"/>
<feature type="domain" description="Glycine zipper 2TM" evidence="1">
    <location>
        <begin position="15"/>
        <end position="53"/>
    </location>
</feature>
<sequence>MGLAGCGNMSKRDQSTAIGAGAGAIGGAVLTGGSAVGTVGGAAVGGVIGNQVGKDKK</sequence>
<comment type="caution">
    <text evidence="2">The sequence shown here is derived from an EMBL/GenBank/DDBJ whole genome shotgun (WGS) entry which is preliminary data.</text>
</comment>
<proteinExistence type="predicted"/>
<name>A0A2G7T9K6_9FLAO</name>
<gene>
    <name evidence="2" type="ORF">CTI11_06455</name>
</gene>
<organism evidence="2">
    <name type="scientific">Chryseobacterium sp. B5</name>
    <dbReference type="NCBI Taxonomy" id="2050562"/>
    <lineage>
        <taxon>Bacteria</taxon>
        <taxon>Pseudomonadati</taxon>
        <taxon>Bacteroidota</taxon>
        <taxon>Flavobacteriia</taxon>
        <taxon>Flavobacteriales</taxon>
        <taxon>Weeksellaceae</taxon>
        <taxon>Chryseobacterium group</taxon>
        <taxon>Chryseobacterium</taxon>
    </lineage>
</organism>